<organism evidence="5 6">
    <name type="scientific">Ruminococcus albus SY3</name>
    <dbReference type="NCBI Taxonomy" id="1341156"/>
    <lineage>
        <taxon>Bacteria</taxon>
        <taxon>Bacillati</taxon>
        <taxon>Bacillota</taxon>
        <taxon>Clostridia</taxon>
        <taxon>Eubacteriales</taxon>
        <taxon>Oscillospiraceae</taxon>
        <taxon>Ruminococcus</taxon>
    </lineage>
</organism>
<dbReference type="Gene3D" id="3.20.20.80">
    <property type="entry name" value="Glycosidases"/>
    <property type="match status" value="1"/>
</dbReference>
<comment type="similarity">
    <text evidence="1 4">Belongs to the glycosyl hydrolase 53 family.</text>
</comment>
<protein>
    <recommendedName>
        <fullName evidence="4">Arabinogalactan endo-beta-1,4-galactanase</fullName>
        <ecNumber evidence="4">3.2.1.89</ecNumber>
    </recommendedName>
</protein>
<keyword evidence="4" id="KW-0732">Signal</keyword>
<dbReference type="InterPro" id="IPR013783">
    <property type="entry name" value="Ig-like_fold"/>
</dbReference>
<dbReference type="InterPro" id="IPR011683">
    <property type="entry name" value="Glyco_hydro_53"/>
</dbReference>
<dbReference type="GO" id="GO:0031218">
    <property type="term" value="F:arabinogalactan endo-1,4-beta-galactosidase activity"/>
    <property type="evidence" value="ECO:0007669"/>
    <property type="project" value="UniProtKB-EC"/>
</dbReference>
<dbReference type="EMBL" id="JEOB01000002">
    <property type="protein sequence ID" value="EXM39975.1"/>
    <property type="molecule type" value="Genomic_DNA"/>
</dbReference>
<sequence>MKTKIFQRAVKVCAGLTASVMMLTSSAFIMRSSAATYNKSVIFNSFPAAVNDGEPIRGVDISSILSIEKAGVVFHDDNGKEEDIFRVLHDHKINYIRVRVWNEPNDGKGHGYGGGNNDVNAACEIGRRAAKYGIKLLVDIQYSDFWADPAKQTRPKYWATHDHYTLSREIYKWTTWVLTAITEAGGDIGMVQVGNETNCFFCGETDMYKICELFASGDKAVRDFDRNILIAHHFANPAKVDHFYWYAKIMNECNLDYDVFATSYYPYWHGTTENLTNVLSTIGNTYNKYVMIAETAYPYTSEDGDGFGNTISKWSTGVNLSYDISVDGQTESLTDAFQAIANCQGRGIGVFYWEPAWLGVSGISQSQQRDNWDRYGSGWASSYASEYDHDVTSAGGSSFDNQALFDFNGYPLDSLDVFTRIYPQKQKPFFPKDLDNDNTITYPTNITVSYSKDYHQVRFTWDKVQGADRYGIAVYLAGKWRIQTQNITNTIYTSPKNLAPGKSYRVAVAARVNGKWDSANAIKNAVTVTIK</sequence>
<evidence type="ECO:0000313" key="6">
    <source>
        <dbReference type="Proteomes" id="UP000021369"/>
    </source>
</evidence>
<reference evidence="5 6" key="1">
    <citation type="submission" date="2013-06" db="EMBL/GenBank/DDBJ databases">
        <title>Rumen cellulosomics: divergent fiber-degrading strategies revealed by comparative genome-wide analysis of six Ruminococcal strains.</title>
        <authorList>
            <person name="Dassa B."/>
            <person name="Borovok I."/>
            <person name="Lamed R."/>
            <person name="Flint H."/>
            <person name="Yeoman C.J."/>
            <person name="White B."/>
            <person name="Bayer E.A."/>
        </authorList>
    </citation>
    <scope>NUCLEOTIDE SEQUENCE [LARGE SCALE GENOMIC DNA]</scope>
    <source>
        <strain evidence="5 6">SY3</strain>
    </source>
</reference>
<dbReference type="EC" id="3.2.1.89" evidence="4"/>
<dbReference type="InterPro" id="IPR017853">
    <property type="entry name" value="GH"/>
</dbReference>
<dbReference type="SUPFAM" id="SSF51445">
    <property type="entry name" value="(Trans)glycosidases"/>
    <property type="match status" value="1"/>
</dbReference>
<comment type="caution">
    <text evidence="5">The sequence shown here is derived from an EMBL/GenBank/DDBJ whole genome shotgun (WGS) entry which is preliminary data.</text>
</comment>
<evidence type="ECO:0000256" key="2">
    <source>
        <dbReference type="ARBA" id="ARBA00022801"/>
    </source>
</evidence>
<accession>A0A011WSJ1</accession>
<evidence type="ECO:0000256" key="3">
    <source>
        <dbReference type="ARBA" id="ARBA00023295"/>
    </source>
</evidence>
<dbReference type="GO" id="GO:0045490">
    <property type="term" value="P:pectin catabolic process"/>
    <property type="evidence" value="ECO:0007669"/>
    <property type="project" value="TreeGrafter"/>
</dbReference>
<keyword evidence="6" id="KW-1185">Reference proteome</keyword>
<feature type="chain" id="PRO_5039743959" description="Arabinogalactan endo-beta-1,4-galactanase" evidence="4">
    <location>
        <begin position="28"/>
        <end position="531"/>
    </location>
</feature>
<comment type="catalytic activity">
    <reaction evidence="4">
        <text>The enzyme specifically hydrolyzes (1-&gt;4)-beta-D-galactosidic linkages in type I arabinogalactans.</text>
        <dbReference type="EC" id="3.2.1.89"/>
    </reaction>
</comment>
<evidence type="ECO:0000313" key="5">
    <source>
        <dbReference type="EMBL" id="EXM39975.1"/>
    </source>
</evidence>
<dbReference type="PANTHER" id="PTHR34983">
    <property type="entry name" value="ARABINOGALACTAN ENDO-BETA-1,4-GALACTANASE A"/>
    <property type="match status" value="1"/>
</dbReference>
<dbReference type="InterPro" id="IPR036116">
    <property type="entry name" value="FN3_sf"/>
</dbReference>
<dbReference type="GO" id="GO:0015926">
    <property type="term" value="F:glucosidase activity"/>
    <property type="evidence" value="ECO:0007669"/>
    <property type="project" value="InterPro"/>
</dbReference>
<keyword evidence="2 4" id="KW-0378">Hydrolase</keyword>
<dbReference type="PATRIC" id="fig|1341156.4.peg.1269"/>
<proteinExistence type="inferred from homology"/>
<dbReference type="PANTHER" id="PTHR34983:SF2">
    <property type="entry name" value="ENDO-BETA-1,4-GALACTANASE"/>
    <property type="match status" value="1"/>
</dbReference>
<dbReference type="AlphaFoldDB" id="A0A011WSJ1"/>
<evidence type="ECO:0000256" key="4">
    <source>
        <dbReference type="RuleBase" id="RU361192"/>
    </source>
</evidence>
<keyword evidence="3 4" id="KW-0326">Glycosidase</keyword>
<dbReference type="Gene3D" id="2.60.40.10">
    <property type="entry name" value="Immunoglobulins"/>
    <property type="match status" value="1"/>
</dbReference>
<dbReference type="Pfam" id="PF07745">
    <property type="entry name" value="Glyco_hydro_53"/>
    <property type="match status" value="1"/>
</dbReference>
<feature type="signal peptide" evidence="4">
    <location>
        <begin position="1"/>
        <end position="27"/>
    </location>
</feature>
<dbReference type="Proteomes" id="UP000021369">
    <property type="component" value="Unassembled WGS sequence"/>
</dbReference>
<gene>
    <name evidence="5" type="ORF">RASY3_09860</name>
</gene>
<name>A0A011WSJ1_RUMAL</name>
<evidence type="ECO:0000256" key="1">
    <source>
        <dbReference type="ARBA" id="ARBA00010687"/>
    </source>
</evidence>
<dbReference type="SUPFAM" id="SSF49265">
    <property type="entry name" value="Fibronectin type III"/>
    <property type="match status" value="1"/>
</dbReference>